<keyword evidence="4 6" id="KW-1133">Transmembrane helix</keyword>
<name>A0ABV8WMG4_9MICC</name>
<dbReference type="CDD" id="cd15904">
    <property type="entry name" value="TSPO_MBR"/>
    <property type="match status" value="1"/>
</dbReference>
<feature type="transmembrane region" description="Helical" evidence="6">
    <location>
        <begin position="126"/>
        <end position="149"/>
    </location>
</feature>
<keyword evidence="3 6" id="KW-0812">Transmembrane</keyword>
<dbReference type="Gene3D" id="1.20.1260.100">
    <property type="entry name" value="TspO/MBR protein"/>
    <property type="match status" value="1"/>
</dbReference>
<keyword evidence="5 6" id="KW-0472">Membrane</keyword>
<feature type="transmembrane region" description="Helical" evidence="6">
    <location>
        <begin position="100"/>
        <end position="120"/>
    </location>
</feature>
<accession>A0ABV8WMG4</accession>
<dbReference type="InterPro" id="IPR038330">
    <property type="entry name" value="TspO/MBR-related_sf"/>
</dbReference>
<sequence>MRPDGEETTAPAGTGRQPYSAGVQVAALFGFLVASLVVAALGGLASAANVTGWYATADKAPWSPPNGVFGPVWSVLYTAMAVAAWLVWRKRTSRTRPAMAVYVLQLVLNLAWTPAFFALYPALGTAALWLGLVVILALIAAVAVTVLYFGPISRTAGLLLLPYISWLVFAASLNWWAAAHN</sequence>
<feature type="transmembrane region" description="Helical" evidence="6">
    <location>
        <begin position="25"/>
        <end position="48"/>
    </location>
</feature>
<comment type="caution">
    <text evidence="7">The sequence shown here is derived from an EMBL/GenBank/DDBJ whole genome shotgun (WGS) entry which is preliminary data.</text>
</comment>
<feature type="transmembrane region" description="Helical" evidence="6">
    <location>
        <begin position="68"/>
        <end position="88"/>
    </location>
</feature>
<evidence type="ECO:0000256" key="3">
    <source>
        <dbReference type="ARBA" id="ARBA00022692"/>
    </source>
</evidence>
<evidence type="ECO:0000256" key="1">
    <source>
        <dbReference type="ARBA" id="ARBA00004141"/>
    </source>
</evidence>
<dbReference type="InterPro" id="IPR004307">
    <property type="entry name" value="TspO_MBR"/>
</dbReference>
<dbReference type="Pfam" id="PF03073">
    <property type="entry name" value="TspO_MBR"/>
    <property type="match status" value="1"/>
</dbReference>
<dbReference type="PIRSF" id="PIRSF005859">
    <property type="entry name" value="PBR"/>
    <property type="match status" value="1"/>
</dbReference>
<evidence type="ECO:0000256" key="2">
    <source>
        <dbReference type="ARBA" id="ARBA00007524"/>
    </source>
</evidence>
<keyword evidence="8" id="KW-1185">Reference proteome</keyword>
<comment type="subcellular location">
    <subcellularLocation>
        <location evidence="1">Membrane</location>
        <topology evidence="1">Multi-pass membrane protein</topology>
    </subcellularLocation>
</comment>
<feature type="transmembrane region" description="Helical" evidence="6">
    <location>
        <begin position="156"/>
        <end position="177"/>
    </location>
</feature>
<evidence type="ECO:0000313" key="8">
    <source>
        <dbReference type="Proteomes" id="UP001595778"/>
    </source>
</evidence>
<evidence type="ECO:0000256" key="5">
    <source>
        <dbReference type="ARBA" id="ARBA00023136"/>
    </source>
</evidence>
<proteinExistence type="inferred from homology"/>
<evidence type="ECO:0000256" key="6">
    <source>
        <dbReference type="SAM" id="Phobius"/>
    </source>
</evidence>
<evidence type="ECO:0000313" key="7">
    <source>
        <dbReference type="EMBL" id="MFC4397877.1"/>
    </source>
</evidence>
<organism evidence="7 8">
    <name type="scientific">Arthrobacter sedimenti</name>
    <dbReference type="NCBI Taxonomy" id="2694931"/>
    <lineage>
        <taxon>Bacteria</taxon>
        <taxon>Bacillati</taxon>
        <taxon>Actinomycetota</taxon>
        <taxon>Actinomycetes</taxon>
        <taxon>Micrococcales</taxon>
        <taxon>Micrococcaceae</taxon>
        <taxon>Arthrobacter</taxon>
    </lineage>
</organism>
<dbReference type="PANTHER" id="PTHR10057">
    <property type="entry name" value="PERIPHERAL-TYPE BENZODIAZEPINE RECEPTOR"/>
    <property type="match status" value="1"/>
</dbReference>
<reference evidence="8" key="1">
    <citation type="journal article" date="2019" name="Int. J. Syst. Evol. Microbiol.">
        <title>The Global Catalogue of Microorganisms (GCM) 10K type strain sequencing project: providing services to taxonomists for standard genome sequencing and annotation.</title>
        <authorList>
            <consortium name="The Broad Institute Genomics Platform"/>
            <consortium name="The Broad Institute Genome Sequencing Center for Infectious Disease"/>
            <person name="Wu L."/>
            <person name="Ma J."/>
        </authorList>
    </citation>
    <scope>NUCLEOTIDE SEQUENCE [LARGE SCALE GENOMIC DNA]</scope>
    <source>
        <strain evidence="8">PJ61</strain>
    </source>
</reference>
<comment type="similarity">
    <text evidence="2">Belongs to the TspO/BZRP family.</text>
</comment>
<dbReference type="PANTHER" id="PTHR10057:SF0">
    <property type="entry name" value="TRANSLOCATOR PROTEIN"/>
    <property type="match status" value="1"/>
</dbReference>
<gene>
    <name evidence="7" type="ORF">ACFO0G_17385</name>
</gene>
<dbReference type="EMBL" id="JBHSDQ010000008">
    <property type="protein sequence ID" value="MFC4397877.1"/>
    <property type="molecule type" value="Genomic_DNA"/>
</dbReference>
<protein>
    <submittedName>
        <fullName evidence="7">TspO/MBR family protein</fullName>
    </submittedName>
</protein>
<dbReference type="RefSeq" id="WP_286401958.1">
    <property type="nucleotide sequence ID" value="NZ_JBHSDQ010000008.1"/>
</dbReference>
<dbReference type="Proteomes" id="UP001595778">
    <property type="component" value="Unassembled WGS sequence"/>
</dbReference>
<evidence type="ECO:0000256" key="4">
    <source>
        <dbReference type="ARBA" id="ARBA00022989"/>
    </source>
</evidence>